<keyword evidence="3" id="KW-1185">Reference proteome</keyword>
<dbReference type="KEGG" id="hsn:DV733_05310"/>
<feature type="transmembrane region" description="Helical" evidence="1">
    <location>
        <begin position="131"/>
        <end position="155"/>
    </location>
</feature>
<feature type="transmembrane region" description="Helical" evidence="1">
    <location>
        <begin position="71"/>
        <end position="95"/>
    </location>
</feature>
<dbReference type="Proteomes" id="UP000296706">
    <property type="component" value="Chromosome"/>
</dbReference>
<protein>
    <submittedName>
        <fullName evidence="2">Uncharacterized protein</fullName>
    </submittedName>
</protein>
<evidence type="ECO:0000313" key="3">
    <source>
        <dbReference type="Proteomes" id="UP000296706"/>
    </source>
</evidence>
<gene>
    <name evidence="2" type="ORF">DV733_05310</name>
</gene>
<feature type="transmembrane region" description="Helical" evidence="1">
    <location>
        <begin position="101"/>
        <end position="119"/>
    </location>
</feature>
<organism evidence="2 3">
    <name type="scientific">Halapricum salinum</name>
    <dbReference type="NCBI Taxonomy" id="1457250"/>
    <lineage>
        <taxon>Archaea</taxon>
        <taxon>Methanobacteriati</taxon>
        <taxon>Methanobacteriota</taxon>
        <taxon>Stenosarchaea group</taxon>
        <taxon>Halobacteria</taxon>
        <taxon>Halobacteriales</taxon>
        <taxon>Haloarculaceae</taxon>
        <taxon>Halapricum</taxon>
    </lineage>
</organism>
<accession>A0A4D6HC10</accession>
<dbReference type="AlphaFoldDB" id="A0A4D6HC10"/>
<sequence length="223" mass="22564">MLAAALLLESSTGGLAVGGVPLVAVDAPLSTVGVVHYLAAGLLVCVPAGLTARYVVPAIRERKETALPRDAWLVFGLVLPALAGALFVGVGQSALSQRPGIALTAVLTLFTFQAAMDVGAPRLLSLLCRSVATIAFGLASSAAALAGVGIVLATFRPAVFDAYADVLASAPLVQHPLESTANAELLVVAAGALAFVPLALTTLYSLAYAIESAALRIRSQAYS</sequence>
<keyword evidence="1" id="KW-0472">Membrane</keyword>
<feature type="transmembrane region" description="Helical" evidence="1">
    <location>
        <begin position="185"/>
        <end position="210"/>
    </location>
</feature>
<proteinExistence type="predicted"/>
<evidence type="ECO:0000313" key="2">
    <source>
        <dbReference type="EMBL" id="QCC50698.1"/>
    </source>
</evidence>
<dbReference type="EMBL" id="CP031310">
    <property type="protein sequence ID" value="QCC50698.1"/>
    <property type="molecule type" value="Genomic_DNA"/>
</dbReference>
<reference evidence="2 3" key="1">
    <citation type="journal article" date="2019" name="Nat. Commun.">
        <title>A new type of DNA phosphorothioation-based antiviral system in archaea.</title>
        <authorList>
            <person name="Xiong L."/>
            <person name="Liu S."/>
            <person name="Chen S."/>
            <person name="Xiao Y."/>
            <person name="Zhu B."/>
            <person name="Gao Y."/>
            <person name="Zhang Y."/>
            <person name="Chen B."/>
            <person name="Luo J."/>
            <person name="Deng Z."/>
            <person name="Chen X."/>
            <person name="Wang L."/>
            <person name="Chen S."/>
        </authorList>
    </citation>
    <scope>NUCLEOTIDE SEQUENCE [LARGE SCALE GENOMIC DNA]</scope>
    <source>
        <strain evidence="2 3">CBA1105</strain>
    </source>
</reference>
<keyword evidence="1" id="KW-0812">Transmembrane</keyword>
<evidence type="ECO:0000256" key="1">
    <source>
        <dbReference type="SAM" id="Phobius"/>
    </source>
</evidence>
<dbReference type="STRING" id="1457250.GCA_000755225_03371"/>
<feature type="transmembrane region" description="Helical" evidence="1">
    <location>
        <begin position="32"/>
        <end position="50"/>
    </location>
</feature>
<keyword evidence="1" id="KW-1133">Transmembrane helix</keyword>
<name>A0A4D6HC10_9EURY</name>